<dbReference type="OrthoDB" id="10250282at2759"/>
<dbReference type="InterPro" id="IPR036526">
    <property type="entry name" value="C-N_Hydrolase_sf"/>
</dbReference>
<feature type="domain" description="CN hydrolase" evidence="3">
    <location>
        <begin position="906"/>
        <end position="1171"/>
    </location>
</feature>
<gene>
    <name evidence="4" type="ORF">BDFB_001848</name>
</gene>
<feature type="domain" description="CN hydrolase" evidence="3">
    <location>
        <begin position="9"/>
        <end position="283"/>
    </location>
</feature>
<dbReference type="InterPro" id="IPR040154">
    <property type="entry name" value="Biotinidase/VNN"/>
</dbReference>
<dbReference type="GO" id="GO:0016787">
    <property type="term" value="F:hydrolase activity"/>
    <property type="evidence" value="ECO:0007669"/>
    <property type="project" value="UniProtKB-KW"/>
</dbReference>
<evidence type="ECO:0000256" key="2">
    <source>
        <dbReference type="ARBA" id="ARBA00022801"/>
    </source>
</evidence>
<dbReference type="STRING" id="1661398.A0A482V7V5"/>
<comment type="similarity">
    <text evidence="1">Belongs to the carbon-nitrogen hydrolase superfamily. BTD/VNN family.</text>
</comment>
<proteinExistence type="inferred from homology"/>
<feature type="non-terminal residue" evidence="4">
    <location>
        <position position="1"/>
    </location>
</feature>
<organism evidence="4 5">
    <name type="scientific">Asbolus verrucosus</name>
    <name type="common">Desert ironclad beetle</name>
    <dbReference type="NCBI Taxonomy" id="1661398"/>
    <lineage>
        <taxon>Eukaryota</taxon>
        <taxon>Metazoa</taxon>
        <taxon>Ecdysozoa</taxon>
        <taxon>Arthropoda</taxon>
        <taxon>Hexapoda</taxon>
        <taxon>Insecta</taxon>
        <taxon>Pterygota</taxon>
        <taxon>Neoptera</taxon>
        <taxon>Endopterygota</taxon>
        <taxon>Coleoptera</taxon>
        <taxon>Polyphaga</taxon>
        <taxon>Cucujiformia</taxon>
        <taxon>Tenebrionidae</taxon>
        <taxon>Pimeliinae</taxon>
        <taxon>Asbolus</taxon>
    </lineage>
</organism>
<sequence length="1419" mass="158545">ASKWEHLNLTVTALDYKPIENASLTKEERILAIAEDYVNRIQVDFLYLDLMVFPEYTLTIDRETAVEMELLDNPCDSEDSAIFIRKLSCAARNASSYVIVNLIQKVKCGATDEGENCQAYGYFFYNTDVVFGRNGEIVSLYHKYNLFGEEQLDKPPAPEEVVVETDFGINFGILTGFDILLKSPAQNLLEHQNVNAIVFSSMWYSELPFLTSLQTQQMWSYAHDTPLISAGASNPSAGNGGTGFYTGEEDITNAGFISGWGMTQICFYHQESWNWRRSGDTSTDFYAKTMEMFHLDIDPYVKEYNSTILDTSKMNFTGQVCYNNSGDDQICCDFTTKITTNPSTAEQNSYTYHMVAYSGTRSFNKFYNGGIEVCGIIACLNSSLSSCGQRFPNYDDVEWPIRFEQITIKATFENGENRTQYPNSLLSSIRPIEAARTKWEAKEVKIDGKNFTERTFSLIEPQDRLLTFAIYGRNFAQDSAVPNDSNNSASNWDNLNVTIAVVEYQPIFNESLTKDDKILANTAKYIALLDLVQDGLDIIIFPEATLFNDPETAVELTINDNPCDSKNNYEFIQQLSCAARNSSTYLLVNLVQKVKCESANQSENCQNTGYFFYNTNVVFDRDGKIVNIYHKYNLWGEAELDIPDAPEDVVIETDFGANFGTFICFDILFKSPAQDLLTLGVDAVLYPTMWFSELPFLTALQTQQMWSHAHNLKFFAAGANIPPMGTGGTGVYDGANGAVWDDIIAEGGSEVFIYKHRKGETPKAAPDEDTDALAKRMDSFHLVVDASVMDYQSAILDTSIENFNATVCYNSKEGDQFCCDFATKTTTTEPSVDKNSYTYHFVAFSGIRSYNGVRLGGAEICGIIACLNSSLSSANFDIDENKTQFPNSLLSSIRPIAAEGWDDLELAIAVVEYQPVSNETAKKDEIISANTDRYITLLDSINGTLDMIIFPEATLGNNPDTAVDLTIGDNPCDNNKTNPEFIQNLSCAARKHDTYMVVNLVQKVETKSTNQTENCQNADNCFYNTDVVFDKNGTIVYTYHKYNLFGEKELDKPPTAEDVVIETDFGAKFGIFTCFDILFKKPAQDLLSDKVDAIIYPTMWFSELPFLTSLQTQQMWSQAHNMRLFASGANNPSVGSGGTGIYDGEAGAVWEDIMPEGGFEVTVYRQTKTQKQTVKVTTENEEIDALAKKMDSFHLGVDASVKDYKNKVLNTSAEVSNDTVCYKSKEGKEFCCESTIKTTTAKANADKKSYTYHLVAYSGIRSYSGVYNGGIEICAIIACLDDSLSSCGQRFPNYDDVEWPITFEEISIKATFDVNDNKTQFPNSLLSSIRPIQANQTQWEAKKSNDSKTNENPAQDVLGKNIDAIIYFTMWHSDLLLLTVFQTQQMWARAHKIELFAAGANNPQLASAGVYNGEEENSR</sequence>
<dbReference type="PROSITE" id="PS50263">
    <property type="entry name" value="CN_HYDROLASE"/>
    <property type="match status" value="3"/>
</dbReference>
<dbReference type="InterPro" id="IPR043957">
    <property type="entry name" value="Vanin_C"/>
</dbReference>
<feature type="domain" description="CN hydrolase" evidence="3">
    <location>
        <begin position="497"/>
        <end position="763"/>
    </location>
</feature>
<keyword evidence="2 4" id="KW-0378">Hydrolase</keyword>
<dbReference type="Pfam" id="PF00795">
    <property type="entry name" value="CN_hydrolase"/>
    <property type="match status" value="3"/>
</dbReference>
<dbReference type="EMBL" id="QDEB01129646">
    <property type="protein sequence ID" value="RZB39275.1"/>
    <property type="molecule type" value="Genomic_DNA"/>
</dbReference>
<evidence type="ECO:0000313" key="5">
    <source>
        <dbReference type="Proteomes" id="UP000292052"/>
    </source>
</evidence>
<dbReference type="InterPro" id="IPR003010">
    <property type="entry name" value="C-N_Hydrolase"/>
</dbReference>
<accession>A0A482V7V5</accession>
<dbReference type="SUPFAM" id="SSF56317">
    <property type="entry name" value="Carbon-nitrogen hydrolase"/>
    <property type="match status" value="3"/>
</dbReference>
<dbReference type="Proteomes" id="UP000292052">
    <property type="component" value="Unassembled WGS sequence"/>
</dbReference>
<evidence type="ECO:0000256" key="1">
    <source>
        <dbReference type="ARBA" id="ARBA00008225"/>
    </source>
</evidence>
<evidence type="ECO:0000313" key="4">
    <source>
        <dbReference type="EMBL" id="RZB39275.1"/>
    </source>
</evidence>
<keyword evidence="5" id="KW-1185">Reference proteome</keyword>
<protein>
    <submittedName>
        <fullName evidence="4">CN hydrolase domain containing protein</fullName>
    </submittedName>
</protein>
<name>A0A482V7V5_ASBVE</name>
<dbReference type="PANTHER" id="PTHR10609">
    <property type="entry name" value="BIOTINIDASE-RELATED"/>
    <property type="match status" value="1"/>
</dbReference>
<dbReference type="PANTHER" id="PTHR10609:SF14">
    <property type="entry name" value="BIOTINIDASE"/>
    <property type="match status" value="1"/>
</dbReference>
<comment type="caution">
    <text evidence="4">The sequence shown here is derived from an EMBL/GenBank/DDBJ whole genome shotgun (WGS) entry which is preliminary data.</text>
</comment>
<evidence type="ECO:0000259" key="3">
    <source>
        <dbReference type="PROSITE" id="PS50263"/>
    </source>
</evidence>
<reference evidence="4 5" key="1">
    <citation type="submission" date="2017-03" db="EMBL/GenBank/DDBJ databases">
        <title>Genome of the blue death feigning beetle - Asbolus verrucosus.</title>
        <authorList>
            <person name="Rider S.D."/>
        </authorList>
    </citation>
    <scope>NUCLEOTIDE SEQUENCE [LARGE SCALE GENOMIC DNA]</scope>
    <source>
        <strain evidence="4">Butters</strain>
        <tissue evidence="4">Head and leg muscle</tissue>
    </source>
</reference>
<dbReference type="Gene3D" id="3.60.110.10">
    <property type="entry name" value="Carbon-nitrogen hydrolase"/>
    <property type="match status" value="3"/>
</dbReference>
<dbReference type="Pfam" id="PF19018">
    <property type="entry name" value="Vanin_C"/>
    <property type="match status" value="3"/>
</dbReference>